<proteinExistence type="predicted"/>
<feature type="transmembrane region" description="Helical" evidence="6">
    <location>
        <begin position="143"/>
        <end position="162"/>
    </location>
</feature>
<dbReference type="Pfam" id="PF13515">
    <property type="entry name" value="FUSC_2"/>
    <property type="match status" value="1"/>
</dbReference>
<evidence type="ECO:0000256" key="2">
    <source>
        <dbReference type="ARBA" id="ARBA00022692"/>
    </source>
</evidence>
<dbReference type="OrthoDB" id="68611at2759"/>
<feature type="transmembrane region" description="Helical" evidence="6">
    <location>
        <begin position="799"/>
        <end position="822"/>
    </location>
</feature>
<evidence type="ECO:0000256" key="6">
    <source>
        <dbReference type="SAM" id="Phobius"/>
    </source>
</evidence>
<feature type="transmembrane region" description="Helical" evidence="6">
    <location>
        <begin position="235"/>
        <end position="257"/>
    </location>
</feature>
<feature type="transmembrane region" description="Helical" evidence="6">
    <location>
        <begin position="735"/>
        <end position="753"/>
    </location>
</feature>
<dbReference type="PhylomeDB" id="A0A0A2KUS8"/>
<feature type="transmembrane region" description="Helical" evidence="6">
    <location>
        <begin position="174"/>
        <end position="195"/>
    </location>
</feature>
<keyword evidence="2 6" id="KW-0812">Transmembrane</keyword>
<evidence type="ECO:0000259" key="7">
    <source>
        <dbReference type="Pfam" id="PF13515"/>
    </source>
</evidence>
<dbReference type="InterPro" id="IPR024738">
    <property type="entry name" value="Hfi1/Tada1"/>
</dbReference>
<sequence length="1450" mass="161593">MPSGAPSSSRRSRPTLRQATFVHPKTGQRLNGLVNLRNSTPISDENEERRGLLTNEIQNYEGYLDALVRRMHNKWTQTTQFVRSEPGIGVFKYSLAYLVGSLATFIPAVSAMLGHQDGKHMVATVTVYFHPARSQGAMFKASICAFLAFCYSTFLTITSMFVEMFFQDTLELPALGHAVVLIVFCGGGLGFVGWTKQRLGDPLVNVACSLTALSTITLLTKEGSVQSGDLSLAKIFQVLKMVLMGVVAVMAVSFFVFPISARKKLRSNLVTVTDTLALMMALITESFLSGTEEVLASTEFVDAEAKHRKAYSQLDRLVREAKLEHYVVGTEKEYRLEKNLVRWVQDITHNMGGLRNAASLQFSLIRETIARESASPEDQQGSSTHVDYFTPLERSWSFPDGSFLEPIVERPEEELSPGGSHQFGSAESTPRPALLPADVFTIFISHLGPAMRSLAFTLKEIFKEIPFGPAPNYKVSVNGRLRITLDRALDLYKESREKTLTALYQQKETMKLKTREAEADLEEVTASCGHFSFSLLEFGEQLQEMLSILDELQLEVEERPHGRTWSWLKVWQWSRNTETAKIASFDAEAASRPSNPPANGQGLHGHARHASDGLIAHDRLPVNVQTLKAPSANDTTKQRLGYRLWKCLGFFRRDDTKYAIKVGAGAAIYALPAFLPSTRPFYGRWRGEWGLLSYMLVCSMTIGASNTTGYARFLGTCLGAVAAILAWNITAGNVFALAFLGWVMAVWTGYITIVRGNGPMGRFIMLTYNLSVLYGYSLSQKAANLDEDEGGSHPIMTEIALHRVVAVLSGCIWGIIITRLIWPISARTRLKESLSLLWLHLSLVWKRDPLSIMAKGQRSVLYMTPREKLEIERFLSRLESLQAAAGSEFELKSAFPEASYANIVRRTRSMVNSFHTMNIELMNNDVATEGEISLLQYTKLERRQLSARVSHLLSVMASSMKLEYPLNDVLPSIEHARDRLLARIYRYRQDREASQETTDEDCALLYAYILVTGQLSKEITEIIAEIGQLFGIDPAALSRSDSISNPKGAVPNGSVSAKTSRALISVPRLELEHAYTDLKAAIGDKWAEYKESTALFLLGHYNQSEYSSRVDYFLCADPKNEHLHNNFVCALIGNLTRDLPDHGVANWVSANDKPSTVSKPVSGDAAEQRLKTEVMKLPPRDRRRIKGIPERDPNETVPTELEESHLAKQFKLPSQVPASAGGLNKTNWELEIRKRYAQPLAAETGEFPDAESIHARMVPICYEESLPSGAGLPCAEFMAIATETFVKEFLSAVFSRTRSNGPSGTINNMMMRQYRHQLEVEELAYTRGEIVKDAATGLLPVEAREANIRKPLGVRDLRLTLELGGGVLGHMPLIVDQIMNGYFEDELETERHDRLENGVGEPHQEIKPEDEMDLDEDEDEDGSLLDWEGGTLGDRDQLSSLLDECLSMAA</sequence>
<protein>
    <submittedName>
        <fullName evidence="8">Brefeldin A-sensitivity protein 4</fullName>
    </submittedName>
</protein>
<gene>
    <name evidence="8" type="ORF">PITC_044640</name>
</gene>
<feature type="domain" description="Integral membrane bound transporter" evidence="7">
    <location>
        <begin position="681"/>
        <end position="817"/>
    </location>
</feature>
<keyword evidence="3 6" id="KW-1133">Transmembrane helix</keyword>
<dbReference type="GO" id="GO:0070461">
    <property type="term" value="C:SAGA-type complex"/>
    <property type="evidence" value="ECO:0007669"/>
    <property type="project" value="InterPro"/>
</dbReference>
<dbReference type="GO" id="GO:0016020">
    <property type="term" value="C:membrane"/>
    <property type="evidence" value="ECO:0007669"/>
    <property type="project" value="UniProtKB-SubCell"/>
</dbReference>
<dbReference type="InterPro" id="IPR049453">
    <property type="entry name" value="Memb_transporter_dom"/>
</dbReference>
<reference evidence="8 9" key="1">
    <citation type="journal article" date="2015" name="Mol. Plant Microbe Interact.">
        <title>Genome, transcriptome, and functional analyses of Penicillium expansum provide new insights into secondary metabolism and pathogenicity.</title>
        <authorList>
            <person name="Ballester A.R."/>
            <person name="Marcet-Houben M."/>
            <person name="Levin E."/>
            <person name="Sela N."/>
            <person name="Selma-Lazaro C."/>
            <person name="Carmona L."/>
            <person name="Wisniewski M."/>
            <person name="Droby S."/>
            <person name="Gonzalez-Candelas L."/>
            <person name="Gabaldon T."/>
        </authorList>
    </citation>
    <scope>NUCLEOTIDE SEQUENCE [LARGE SCALE GENOMIC DNA]</scope>
    <source>
        <strain evidence="8 9">PHI-1</strain>
    </source>
</reference>
<dbReference type="PANTHER" id="PTHR47804:SF1">
    <property type="entry name" value="DUF2421 DOMAIN-CONTAINING PROTEIN"/>
    <property type="match status" value="1"/>
</dbReference>
<feature type="transmembrane region" description="Helical" evidence="6">
    <location>
        <begin position="711"/>
        <end position="729"/>
    </location>
</feature>
<evidence type="ECO:0000256" key="5">
    <source>
        <dbReference type="SAM" id="MobiDB-lite"/>
    </source>
</evidence>
<feature type="transmembrane region" description="Helical" evidence="6">
    <location>
        <begin position="95"/>
        <end position="113"/>
    </location>
</feature>
<evidence type="ECO:0000313" key="9">
    <source>
        <dbReference type="Proteomes" id="UP000030104"/>
    </source>
</evidence>
<evidence type="ECO:0000313" key="8">
    <source>
        <dbReference type="EMBL" id="KGO71587.1"/>
    </source>
</evidence>
<evidence type="ECO:0000256" key="1">
    <source>
        <dbReference type="ARBA" id="ARBA00004141"/>
    </source>
</evidence>
<keyword evidence="9" id="KW-1185">Reference proteome</keyword>
<feature type="compositionally biased region" description="Basic and acidic residues" evidence="5">
    <location>
        <begin position="1395"/>
        <end position="1409"/>
    </location>
</feature>
<feature type="region of interest" description="Disordered" evidence="5">
    <location>
        <begin position="1395"/>
        <end position="1435"/>
    </location>
</feature>
<keyword evidence="4 6" id="KW-0472">Membrane</keyword>
<accession>A0A0A2KUS8</accession>
<dbReference type="Pfam" id="PF12767">
    <property type="entry name" value="SAGA-Tad1"/>
    <property type="match status" value="1"/>
</dbReference>
<dbReference type="InterPro" id="IPR052430">
    <property type="entry name" value="IVT-Associated"/>
</dbReference>
<dbReference type="HOGENOM" id="CLU_001127_0_0_1"/>
<dbReference type="EMBL" id="JQGA01000923">
    <property type="protein sequence ID" value="KGO71587.1"/>
    <property type="molecule type" value="Genomic_DNA"/>
</dbReference>
<feature type="compositionally biased region" description="Acidic residues" evidence="5">
    <location>
        <begin position="1410"/>
        <end position="1423"/>
    </location>
</feature>
<evidence type="ECO:0000256" key="4">
    <source>
        <dbReference type="ARBA" id="ARBA00023136"/>
    </source>
</evidence>
<evidence type="ECO:0000256" key="3">
    <source>
        <dbReference type="ARBA" id="ARBA00022989"/>
    </source>
</evidence>
<dbReference type="STRING" id="40296.A0A0A2KUS8"/>
<feature type="transmembrane region" description="Helical" evidence="6">
    <location>
        <begin position="202"/>
        <end position="220"/>
    </location>
</feature>
<dbReference type="OMA" id="INEHFRH"/>
<dbReference type="PRINTS" id="PR02047">
    <property type="entry name" value="BREFELDNASP4"/>
</dbReference>
<comment type="subcellular location">
    <subcellularLocation>
        <location evidence="1">Membrane</location>
        <topology evidence="1">Multi-pass membrane protein</topology>
    </subcellularLocation>
</comment>
<feature type="region of interest" description="Disordered" evidence="5">
    <location>
        <begin position="587"/>
        <end position="607"/>
    </location>
</feature>
<dbReference type="Proteomes" id="UP000030104">
    <property type="component" value="Unassembled WGS sequence"/>
</dbReference>
<dbReference type="PANTHER" id="PTHR47804">
    <property type="entry name" value="60S RIBOSOMAL PROTEIN L19"/>
    <property type="match status" value="1"/>
</dbReference>
<organism evidence="8 9">
    <name type="scientific">Penicillium italicum</name>
    <name type="common">Blue mold</name>
    <dbReference type="NCBI Taxonomy" id="40296"/>
    <lineage>
        <taxon>Eukaryota</taxon>
        <taxon>Fungi</taxon>
        <taxon>Dikarya</taxon>
        <taxon>Ascomycota</taxon>
        <taxon>Pezizomycotina</taxon>
        <taxon>Eurotiomycetes</taxon>
        <taxon>Eurotiomycetidae</taxon>
        <taxon>Eurotiales</taxon>
        <taxon>Aspergillaceae</taxon>
        <taxon>Penicillium</taxon>
    </lineage>
</organism>
<dbReference type="InterPro" id="IPR023244">
    <property type="entry name" value="Brefeldin_A-sensitivity_4"/>
</dbReference>
<comment type="caution">
    <text evidence="8">The sequence shown here is derived from an EMBL/GenBank/DDBJ whole genome shotgun (WGS) entry which is preliminary data.</text>
</comment>
<name>A0A0A2KUS8_PENIT</name>